<organism evidence="2 3">
    <name type="scientific">Pleurodeles waltl</name>
    <name type="common">Iberian ribbed newt</name>
    <dbReference type="NCBI Taxonomy" id="8319"/>
    <lineage>
        <taxon>Eukaryota</taxon>
        <taxon>Metazoa</taxon>
        <taxon>Chordata</taxon>
        <taxon>Craniata</taxon>
        <taxon>Vertebrata</taxon>
        <taxon>Euteleostomi</taxon>
        <taxon>Amphibia</taxon>
        <taxon>Batrachia</taxon>
        <taxon>Caudata</taxon>
        <taxon>Salamandroidea</taxon>
        <taxon>Salamandridae</taxon>
        <taxon>Pleurodelinae</taxon>
        <taxon>Pleurodeles</taxon>
    </lineage>
</organism>
<dbReference type="Proteomes" id="UP001066276">
    <property type="component" value="Chromosome 1_2"/>
</dbReference>
<accession>A0AAV7WC95</accession>
<dbReference type="EMBL" id="JANPWB010000002">
    <property type="protein sequence ID" value="KAJ1210341.1"/>
    <property type="molecule type" value="Genomic_DNA"/>
</dbReference>
<feature type="compositionally biased region" description="Pro residues" evidence="1">
    <location>
        <begin position="183"/>
        <end position="194"/>
    </location>
</feature>
<evidence type="ECO:0000256" key="1">
    <source>
        <dbReference type="SAM" id="MobiDB-lite"/>
    </source>
</evidence>
<keyword evidence="3" id="KW-1185">Reference proteome</keyword>
<proteinExistence type="predicted"/>
<evidence type="ECO:0000313" key="3">
    <source>
        <dbReference type="Proteomes" id="UP001066276"/>
    </source>
</evidence>
<evidence type="ECO:0000313" key="2">
    <source>
        <dbReference type="EMBL" id="KAJ1210341.1"/>
    </source>
</evidence>
<comment type="caution">
    <text evidence="2">The sequence shown here is derived from an EMBL/GenBank/DDBJ whole genome shotgun (WGS) entry which is preliminary data.</text>
</comment>
<name>A0AAV7WC95_PLEWA</name>
<feature type="region of interest" description="Disordered" evidence="1">
    <location>
        <begin position="18"/>
        <end position="80"/>
    </location>
</feature>
<dbReference type="AlphaFoldDB" id="A0AAV7WC95"/>
<sequence length="194" mass="19995">MNTRDLCLLLQVPLLTSNPDTPAGIEGPQDIAPPPSAAQRCYLQPTSRSGHRPTAHSHLGPQACLSHPSPPVRPASSPAATAAAGASSCHHDPLCLFSGHPPLSRAAKASGSLLLCRGGCPKILCTHCHLLLTGLLGRGPTVPAPRHFLADAAALRRDPAPSPDVAAQVTRLFPRLSPTGPDAGPPPPRTSLPL</sequence>
<feature type="region of interest" description="Disordered" evidence="1">
    <location>
        <begin position="171"/>
        <end position="194"/>
    </location>
</feature>
<reference evidence="2" key="1">
    <citation type="journal article" date="2022" name="bioRxiv">
        <title>Sequencing and chromosome-scale assembly of the giantPleurodeles waltlgenome.</title>
        <authorList>
            <person name="Brown T."/>
            <person name="Elewa A."/>
            <person name="Iarovenko S."/>
            <person name="Subramanian E."/>
            <person name="Araus A.J."/>
            <person name="Petzold A."/>
            <person name="Susuki M."/>
            <person name="Suzuki K.-i.T."/>
            <person name="Hayashi T."/>
            <person name="Toyoda A."/>
            <person name="Oliveira C."/>
            <person name="Osipova E."/>
            <person name="Leigh N.D."/>
            <person name="Simon A."/>
            <person name="Yun M.H."/>
        </authorList>
    </citation>
    <scope>NUCLEOTIDE SEQUENCE</scope>
    <source>
        <strain evidence="2">20211129_DDA</strain>
        <tissue evidence="2">Liver</tissue>
    </source>
</reference>
<gene>
    <name evidence="2" type="ORF">NDU88_005707</name>
</gene>
<protein>
    <submittedName>
        <fullName evidence="2">Uncharacterized protein</fullName>
    </submittedName>
</protein>